<evidence type="ECO:0000256" key="1">
    <source>
        <dbReference type="ARBA" id="ARBA00004123"/>
    </source>
</evidence>
<keyword evidence="4 15" id="KW-0547">Nucleotide-binding</keyword>
<dbReference type="EC" id="3.6.4.12" evidence="3"/>
<dbReference type="Pfam" id="PF26065">
    <property type="entry name" value="MCM8_N"/>
    <property type="match status" value="1"/>
</dbReference>
<dbReference type="InterPro" id="IPR031327">
    <property type="entry name" value="MCM"/>
</dbReference>
<sequence>MSKSPQKKTWKGKGRGRGGYFKGRPFIFEKKKLDPSVFNESNSSAASTQIFYDRIPYKGWRYYFPEEAYDSNSDIVLHTQAAEYFFDKNKTSINLKELENKRFFNLDIKVLLDDSEFLSRWCTFKDDLVENAEKSISCMSLALHQTVTSILKSEDEAEFPSVKVRFINFESITPIKDIKAGLYGKLISVRGTVIRVSGNKLICVSMGFGCNTCYTTMSIPLKDGVYKMPSGCKADNCRSKSFTPLCSSNLSRTKSYQIMKVQESVADEQSEGGRVPRTIEVDLTDDLVDSCGPGDNVTIVGIVKIRNSEENRKSKSANLFTLYVDAVSVVNSKSGVNSGRQSLCSVEFSIKDYYAIQEIHAEEARFRLLVNSLCPTVYGHEMVKAGLLLALVGGSSANRRADAHVLVVGDPGLGKSHLLHACAQVSPRGVYVCGNTTSSSGLTVTLVKEAGGDFALEAGALVLANHGCCCIDEFDKMTNQHQALLEAMEQQRISVAKGGVVCSLPAHASILAAANPVGGHYNRSKTIAENLKMSAALLSRFDLIFILLDRPDEHLDSMLSEHVMTLHAGLKGKKKLMSVNSMCSSSCAEETDDPKQPLSNRLKLKYGEPVDLVPHSLLRKYIAYVRKYVPNPKLSVEAAKVLQDFYLELRKMQDTTPVTTRQLESMIRLTQARAKLELREEATTDDADDIVQLMRWSMRDVVTGDLDPKLSQNGRGMSQGSKAKRFIGALQKKANFENKDTFTVGEMKELIKSLNLQVQDFYQFISILNVQGFIIKRGSDRYKLLSV</sequence>
<dbReference type="InterPro" id="IPR058767">
    <property type="entry name" value="MCM8_N"/>
</dbReference>
<dbReference type="Pfam" id="PF17207">
    <property type="entry name" value="MCM_OB"/>
    <property type="match status" value="1"/>
</dbReference>
<keyword evidence="10" id="KW-0234">DNA repair</keyword>
<accession>A0A9P0H1A1</accession>
<feature type="domain" description="MCM C-terminal AAA(+) ATPase" evidence="16">
    <location>
        <begin position="365"/>
        <end position="563"/>
    </location>
</feature>
<dbReference type="CDD" id="cd22247">
    <property type="entry name" value="MCM8_WHD"/>
    <property type="match status" value="1"/>
</dbReference>
<evidence type="ECO:0000256" key="5">
    <source>
        <dbReference type="ARBA" id="ARBA00022763"/>
    </source>
</evidence>
<keyword evidence="8 15" id="KW-0067">ATP-binding</keyword>
<dbReference type="Gene3D" id="3.40.50.300">
    <property type="entry name" value="P-loop containing nucleotide triphosphate hydrolases"/>
    <property type="match status" value="1"/>
</dbReference>
<dbReference type="PANTHER" id="PTHR11630">
    <property type="entry name" value="DNA REPLICATION LICENSING FACTOR MCM FAMILY MEMBER"/>
    <property type="match status" value="1"/>
</dbReference>
<comment type="catalytic activity">
    <reaction evidence="14">
        <text>ATP + H2O = ADP + phosphate + H(+)</text>
        <dbReference type="Rhea" id="RHEA:13065"/>
        <dbReference type="ChEBI" id="CHEBI:15377"/>
        <dbReference type="ChEBI" id="CHEBI:15378"/>
        <dbReference type="ChEBI" id="CHEBI:30616"/>
        <dbReference type="ChEBI" id="CHEBI:43474"/>
        <dbReference type="ChEBI" id="CHEBI:456216"/>
        <dbReference type="EC" id="3.6.4.12"/>
    </reaction>
</comment>
<evidence type="ECO:0000256" key="4">
    <source>
        <dbReference type="ARBA" id="ARBA00022741"/>
    </source>
</evidence>
<evidence type="ECO:0000256" key="2">
    <source>
        <dbReference type="ARBA" id="ARBA00008010"/>
    </source>
</evidence>
<dbReference type="InterPro" id="IPR033762">
    <property type="entry name" value="MCM_OB"/>
</dbReference>
<dbReference type="PROSITE" id="PS50051">
    <property type="entry name" value="MCM_2"/>
    <property type="match status" value="1"/>
</dbReference>
<dbReference type="SUPFAM" id="SSF50249">
    <property type="entry name" value="Nucleic acid-binding proteins"/>
    <property type="match status" value="1"/>
</dbReference>
<dbReference type="GO" id="GO:0003697">
    <property type="term" value="F:single-stranded DNA binding"/>
    <property type="evidence" value="ECO:0007669"/>
    <property type="project" value="TreeGrafter"/>
</dbReference>
<dbReference type="InterPro" id="IPR056875">
    <property type="entry name" value="MCM8/REC_WHD"/>
</dbReference>
<reference evidence="17" key="1">
    <citation type="submission" date="2022-01" db="EMBL/GenBank/DDBJ databases">
        <authorList>
            <person name="King R."/>
        </authorList>
    </citation>
    <scope>NUCLEOTIDE SEQUENCE</scope>
</reference>
<evidence type="ECO:0000256" key="6">
    <source>
        <dbReference type="ARBA" id="ARBA00022801"/>
    </source>
</evidence>
<evidence type="ECO:0000256" key="11">
    <source>
        <dbReference type="ARBA" id="ARBA00023242"/>
    </source>
</evidence>
<dbReference type="InterPro" id="IPR012340">
    <property type="entry name" value="NA-bd_OB-fold"/>
</dbReference>
<dbReference type="GO" id="GO:0097362">
    <property type="term" value="C:MCM8-MCM9 complex"/>
    <property type="evidence" value="ECO:0007669"/>
    <property type="project" value="UniProtKB-ARBA"/>
</dbReference>
<evidence type="ECO:0000256" key="9">
    <source>
        <dbReference type="ARBA" id="ARBA00023125"/>
    </source>
</evidence>
<dbReference type="Gene3D" id="2.40.50.140">
    <property type="entry name" value="Nucleic acid-binding proteins"/>
    <property type="match status" value="1"/>
</dbReference>
<dbReference type="SMART" id="SM00382">
    <property type="entry name" value="AAA"/>
    <property type="match status" value="1"/>
</dbReference>
<keyword evidence="11" id="KW-0539">Nucleus</keyword>
<evidence type="ECO:0000259" key="16">
    <source>
        <dbReference type="PROSITE" id="PS50051"/>
    </source>
</evidence>
<keyword evidence="5" id="KW-0227">DNA damage</keyword>
<dbReference type="InterPro" id="IPR001208">
    <property type="entry name" value="MCM_dom"/>
</dbReference>
<gene>
    <name evidence="17" type="ORF">NEZAVI_LOCUS5559</name>
</gene>
<dbReference type="Gene3D" id="2.20.28.10">
    <property type="match status" value="1"/>
</dbReference>
<dbReference type="EMBL" id="OV725079">
    <property type="protein sequence ID" value="CAH1395249.1"/>
    <property type="molecule type" value="Genomic_DNA"/>
</dbReference>
<evidence type="ECO:0000256" key="12">
    <source>
        <dbReference type="ARBA" id="ARBA00041084"/>
    </source>
</evidence>
<protein>
    <recommendedName>
        <fullName evidence="12">DNA helicase MCM8</fullName>
        <ecNumber evidence="3">3.6.4.12</ecNumber>
    </recommendedName>
    <alternativeName>
        <fullName evidence="13">Minichromosome maintenance 8</fullName>
    </alternativeName>
</protein>
<dbReference type="InterPro" id="IPR003593">
    <property type="entry name" value="AAA+_ATPase"/>
</dbReference>
<evidence type="ECO:0000313" key="18">
    <source>
        <dbReference type="Proteomes" id="UP001152798"/>
    </source>
</evidence>
<dbReference type="GO" id="GO:0016787">
    <property type="term" value="F:hydrolase activity"/>
    <property type="evidence" value="ECO:0007669"/>
    <property type="project" value="UniProtKB-KW"/>
</dbReference>
<dbReference type="Pfam" id="PF25051">
    <property type="entry name" value="WHD_MCM8"/>
    <property type="match status" value="1"/>
</dbReference>
<dbReference type="GO" id="GO:0000724">
    <property type="term" value="P:double-strand break repair via homologous recombination"/>
    <property type="evidence" value="ECO:0007669"/>
    <property type="project" value="UniProtKB-ARBA"/>
</dbReference>
<dbReference type="AlphaFoldDB" id="A0A9P0H1A1"/>
<dbReference type="PRINTS" id="PR01657">
    <property type="entry name" value="MCMFAMILY"/>
</dbReference>
<dbReference type="GO" id="GO:0005634">
    <property type="term" value="C:nucleus"/>
    <property type="evidence" value="ECO:0007669"/>
    <property type="project" value="UniProtKB-SubCell"/>
</dbReference>
<dbReference type="FunFam" id="2.20.28.10:FF:000007">
    <property type="entry name" value="DNA helicase MCM8 isoform X1"/>
    <property type="match status" value="1"/>
</dbReference>
<evidence type="ECO:0000256" key="13">
    <source>
        <dbReference type="ARBA" id="ARBA00042306"/>
    </source>
</evidence>
<evidence type="ECO:0000256" key="3">
    <source>
        <dbReference type="ARBA" id="ARBA00012551"/>
    </source>
</evidence>
<evidence type="ECO:0000256" key="7">
    <source>
        <dbReference type="ARBA" id="ARBA00022806"/>
    </source>
</evidence>
<comment type="subcellular location">
    <subcellularLocation>
        <location evidence="1">Nucleus</location>
    </subcellularLocation>
</comment>
<dbReference type="SMART" id="SM00350">
    <property type="entry name" value="MCM"/>
    <property type="match status" value="1"/>
</dbReference>
<evidence type="ECO:0000256" key="10">
    <source>
        <dbReference type="ARBA" id="ARBA00023204"/>
    </source>
</evidence>
<dbReference type="SUPFAM" id="SSF52540">
    <property type="entry name" value="P-loop containing nucleoside triphosphate hydrolases"/>
    <property type="match status" value="1"/>
</dbReference>
<dbReference type="GO" id="GO:0005524">
    <property type="term" value="F:ATP binding"/>
    <property type="evidence" value="ECO:0007669"/>
    <property type="project" value="UniProtKB-KW"/>
</dbReference>
<dbReference type="InterPro" id="IPR027417">
    <property type="entry name" value="P-loop_NTPase"/>
</dbReference>
<dbReference type="Pfam" id="PF17855">
    <property type="entry name" value="MCM_lid"/>
    <property type="match status" value="1"/>
</dbReference>
<name>A0A9P0H1A1_NEZVI</name>
<dbReference type="Proteomes" id="UP001152798">
    <property type="component" value="Chromosome 3"/>
</dbReference>
<proteinExistence type="inferred from homology"/>
<dbReference type="PANTHER" id="PTHR11630:SF47">
    <property type="entry name" value="DNA HELICASE MCM8"/>
    <property type="match status" value="1"/>
</dbReference>
<keyword evidence="9 15" id="KW-0238">DNA-binding</keyword>
<dbReference type="InterPro" id="IPR041562">
    <property type="entry name" value="MCM_lid"/>
</dbReference>
<dbReference type="GO" id="GO:0017116">
    <property type="term" value="F:single-stranded DNA helicase activity"/>
    <property type="evidence" value="ECO:0007669"/>
    <property type="project" value="TreeGrafter"/>
</dbReference>
<keyword evidence="18" id="KW-1185">Reference proteome</keyword>
<dbReference type="OrthoDB" id="422555at2759"/>
<evidence type="ECO:0000256" key="14">
    <source>
        <dbReference type="ARBA" id="ARBA00047995"/>
    </source>
</evidence>
<organism evidence="17 18">
    <name type="scientific">Nezara viridula</name>
    <name type="common">Southern green stink bug</name>
    <name type="synonym">Cimex viridulus</name>
    <dbReference type="NCBI Taxonomy" id="85310"/>
    <lineage>
        <taxon>Eukaryota</taxon>
        <taxon>Metazoa</taxon>
        <taxon>Ecdysozoa</taxon>
        <taxon>Arthropoda</taxon>
        <taxon>Hexapoda</taxon>
        <taxon>Insecta</taxon>
        <taxon>Pterygota</taxon>
        <taxon>Neoptera</taxon>
        <taxon>Paraneoptera</taxon>
        <taxon>Hemiptera</taxon>
        <taxon>Heteroptera</taxon>
        <taxon>Panheteroptera</taxon>
        <taxon>Pentatomomorpha</taxon>
        <taxon>Pentatomoidea</taxon>
        <taxon>Pentatomidae</taxon>
        <taxon>Pentatominae</taxon>
        <taxon>Nezara</taxon>
    </lineage>
</organism>
<evidence type="ECO:0000313" key="17">
    <source>
        <dbReference type="EMBL" id="CAH1395249.1"/>
    </source>
</evidence>
<evidence type="ECO:0000256" key="15">
    <source>
        <dbReference type="RuleBase" id="RU004070"/>
    </source>
</evidence>
<comment type="similarity">
    <text evidence="2 15">Belongs to the MCM family.</text>
</comment>
<dbReference type="Pfam" id="PF00493">
    <property type="entry name" value="MCM"/>
    <property type="match status" value="1"/>
</dbReference>
<keyword evidence="7" id="KW-0347">Helicase</keyword>
<keyword evidence="6" id="KW-0378">Hydrolase</keyword>
<dbReference type="CDD" id="cd17759">
    <property type="entry name" value="MCM8"/>
    <property type="match status" value="1"/>
</dbReference>
<evidence type="ECO:0000256" key="8">
    <source>
        <dbReference type="ARBA" id="ARBA00022840"/>
    </source>
</evidence>